<comment type="caution">
    <text evidence="2">The sequence shown here is derived from an EMBL/GenBank/DDBJ whole genome shotgun (WGS) entry which is preliminary data.</text>
</comment>
<dbReference type="RefSeq" id="WP_254292837.1">
    <property type="nucleotide sequence ID" value="NZ_JAMLDX010000006.1"/>
</dbReference>
<keyword evidence="3" id="KW-1185">Reference proteome</keyword>
<evidence type="ECO:0008006" key="4">
    <source>
        <dbReference type="Google" id="ProtNLM"/>
    </source>
</evidence>
<reference evidence="2" key="1">
    <citation type="submission" date="2022-05" db="EMBL/GenBank/DDBJ databases">
        <title>Sphingomonas sp. strain MG17 Genome sequencing and assembly.</title>
        <authorList>
            <person name="Kim I."/>
        </authorList>
    </citation>
    <scope>NUCLEOTIDE SEQUENCE</scope>
    <source>
        <strain evidence="2">MG17</strain>
    </source>
</reference>
<gene>
    <name evidence="2" type="ORF">M9978_09715</name>
</gene>
<protein>
    <recommendedName>
        <fullName evidence="4">Protein TonB</fullName>
    </recommendedName>
</protein>
<organism evidence="2 3">
    <name type="scientific">Sphingomonas tagetis</name>
    <dbReference type="NCBI Taxonomy" id="2949092"/>
    <lineage>
        <taxon>Bacteria</taxon>
        <taxon>Pseudomonadati</taxon>
        <taxon>Pseudomonadota</taxon>
        <taxon>Alphaproteobacteria</taxon>
        <taxon>Sphingomonadales</taxon>
        <taxon>Sphingomonadaceae</taxon>
        <taxon>Sphingomonas</taxon>
    </lineage>
</organism>
<dbReference type="AlphaFoldDB" id="A0A9X2KKN8"/>
<name>A0A9X2KKN8_9SPHN</name>
<dbReference type="Proteomes" id="UP001139451">
    <property type="component" value="Unassembled WGS sequence"/>
</dbReference>
<proteinExistence type="predicted"/>
<sequence>MSFPDRLRARFGPRALAIALALLVEAMLALLLLTLAPAILAPEESVPMTVFGVSPENEPDSTEKAPAKAKAAATAPRPAERPEPQPADSAEPQPRPLPRDPQPTPPPFLNIPLGRMPDIGALPRGPSAPAAPRRAAGPPNLGAVAGDTPRVEGRGPRGEPLYAAAWYREPYDSEMRGYLSTARGPGWGMIACRTVADFRVDNCALLDEYPDGSNIGRAVLAMAWQFRVRPPREGGVPQVGEWVRIRISYETERVRAD</sequence>
<feature type="compositionally biased region" description="Low complexity" evidence="1">
    <location>
        <begin position="120"/>
        <end position="139"/>
    </location>
</feature>
<feature type="region of interest" description="Disordered" evidence="1">
    <location>
        <begin position="51"/>
        <end position="156"/>
    </location>
</feature>
<evidence type="ECO:0000313" key="3">
    <source>
        <dbReference type="Proteomes" id="UP001139451"/>
    </source>
</evidence>
<feature type="compositionally biased region" description="Low complexity" evidence="1">
    <location>
        <begin position="68"/>
        <end position="77"/>
    </location>
</feature>
<evidence type="ECO:0000313" key="2">
    <source>
        <dbReference type="EMBL" id="MCP3730704.1"/>
    </source>
</evidence>
<evidence type="ECO:0000256" key="1">
    <source>
        <dbReference type="SAM" id="MobiDB-lite"/>
    </source>
</evidence>
<accession>A0A9X2KKN8</accession>
<feature type="compositionally biased region" description="Pro residues" evidence="1">
    <location>
        <begin position="93"/>
        <end position="109"/>
    </location>
</feature>
<dbReference type="EMBL" id="JAMLDX010000006">
    <property type="protein sequence ID" value="MCP3730704.1"/>
    <property type="molecule type" value="Genomic_DNA"/>
</dbReference>